<dbReference type="PANTHER" id="PTHR42776">
    <property type="entry name" value="SERINE PEPTIDASE S9 FAMILY MEMBER"/>
    <property type="match status" value="1"/>
</dbReference>
<dbReference type="InterPro" id="IPR001375">
    <property type="entry name" value="Peptidase_S9_cat"/>
</dbReference>
<dbReference type="Proteomes" id="UP000091926">
    <property type="component" value="Chromosome"/>
</dbReference>
<dbReference type="Gene3D" id="3.40.50.1820">
    <property type="entry name" value="alpha/beta hydrolase"/>
    <property type="match status" value="1"/>
</dbReference>
<dbReference type="InterPro" id="IPR002471">
    <property type="entry name" value="Pept_S9_AS"/>
</dbReference>
<evidence type="ECO:0000256" key="4">
    <source>
        <dbReference type="ARBA" id="ARBA00032284"/>
    </source>
</evidence>
<evidence type="ECO:0000256" key="5">
    <source>
        <dbReference type="ARBA" id="ARBA00032596"/>
    </source>
</evidence>
<evidence type="ECO:0000256" key="6">
    <source>
        <dbReference type="ARBA" id="ARBA00045885"/>
    </source>
</evidence>
<keyword evidence="2" id="KW-0720">Serine protease</keyword>
<accession>A0A193GEI9</accession>
<dbReference type="Gene3D" id="2.120.10.30">
    <property type="entry name" value="TolB, C-terminal domain"/>
    <property type="match status" value="3"/>
</dbReference>
<comment type="function">
    <text evidence="6">This enzyme catalyzes the hydrolysis of the N-terminal peptide bond of an N-acetylated peptide to generate an N-acetylated amino acid and a peptide with a free N-terminus. It preferentially cleaves off Ac-Ala, Ac-Met and Ac-Ser. Also, involved in the degradation of oxidized and glycated proteins.</text>
</comment>
<evidence type="ECO:0000256" key="2">
    <source>
        <dbReference type="ARBA" id="ARBA00022825"/>
    </source>
</evidence>
<evidence type="ECO:0000256" key="3">
    <source>
        <dbReference type="ARBA" id="ARBA00022990"/>
    </source>
</evidence>
<name>A0A193GEI9_9BORD</name>
<dbReference type="SUPFAM" id="SSF82171">
    <property type="entry name" value="DPP6 N-terminal domain-like"/>
    <property type="match status" value="1"/>
</dbReference>
<dbReference type="Pfam" id="PF00326">
    <property type="entry name" value="Peptidase_S9"/>
    <property type="match status" value="1"/>
</dbReference>
<dbReference type="Pfam" id="PF07676">
    <property type="entry name" value="PD40"/>
    <property type="match status" value="2"/>
</dbReference>
<sequence>MKTPFQVDDLCLYQTLQDLDAVSTSPFAACQLQSITPSKDGVATCIWLAPLDGGAPLPFTSGVSDSMPRWSPDGMRLAFLSDRGNGQQVYLIEPKGGEARQLGYFPSGASSMDWAPDGQKLLVCCTLMVDPEIRGDHSKEQDTNRGPDAPKVIWRLPYKMDGVGYILDTEIHAYVLDATSGEHTALTAGSYKIMSAQFSPDCRQIAYTRTREGRLAHRTDLWLMDADGANQRQVTFDLASVSYPKWSPDGRHIILTGSLQDGDAQLRLWRYDVAEGTTAPLGDDWIEIASGQSVCWSADASRVFVVLAHKGRQEIASVSVPDGTVTHLLTGNRHISRMAQARDGLVYVSQDAASPNELWYADMQGQRETRLSDFNAWWRERILPVAEVRRFDVPDGRGHTEQVDGWLLRPRDAQGPTPLLVDVHGGPASYVLLDYNMHSYWYVLISRGWSVLALNAVGSSSYGREFSSRLRQHWGKYDLDQHLAAIDILRREELVGTRVAIAGKSYGGFLSAWAVCNSTAFCAAVVAAPVTSLENHFGASDSGYYADTYSMYGEPAAKRDVMRELSPMAYVEKVRTPTLILQGEADERCPKCQAEELYTGIMYSTETEAEMVLYPGAGHHFLESGNPSHRVDAARRLVGWLERYCT</sequence>
<organism evidence="8 9">
    <name type="scientific">Bordetella flabilis</name>
    <dbReference type="NCBI Taxonomy" id="463014"/>
    <lineage>
        <taxon>Bacteria</taxon>
        <taxon>Pseudomonadati</taxon>
        <taxon>Pseudomonadota</taxon>
        <taxon>Betaproteobacteria</taxon>
        <taxon>Burkholderiales</taxon>
        <taxon>Alcaligenaceae</taxon>
        <taxon>Bordetella</taxon>
    </lineage>
</organism>
<gene>
    <name evidence="8" type="ORF">BAU07_16305</name>
</gene>
<keyword evidence="3" id="KW-0007">Acetylation</keyword>
<dbReference type="EMBL" id="CP016172">
    <property type="protein sequence ID" value="ANN78462.1"/>
    <property type="molecule type" value="Genomic_DNA"/>
</dbReference>
<dbReference type="OrthoDB" id="262125at2"/>
<proteinExistence type="predicted"/>
<evidence type="ECO:0000256" key="1">
    <source>
        <dbReference type="ARBA" id="ARBA00022801"/>
    </source>
</evidence>
<keyword evidence="2" id="KW-0645">Protease</keyword>
<evidence type="ECO:0000313" key="9">
    <source>
        <dbReference type="Proteomes" id="UP000091926"/>
    </source>
</evidence>
<dbReference type="RefSeq" id="WP_066659596.1">
    <property type="nucleotide sequence ID" value="NZ_CBCSCL010000030.1"/>
</dbReference>
<dbReference type="STRING" id="463014.BAU07_16305"/>
<keyword evidence="1" id="KW-0378">Hydrolase</keyword>
<dbReference type="InterPro" id="IPR029058">
    <property type="entry name" value="AB_hydrolase_fold"/>
</dbReference>
<evidence type="ECO:0000259" key="7">
    <source>
        <dbReference type="Pfam" id="PF00326"/>
    </source>
</evidence>
<feature type="domain" description="Peptidase S9 prolyl oligopeptidase catalytic" evidence="7">
    <location>
        <begin position="441"/>
        <end position="644"/>
    </location>
</feature>
<protein>
    <recommendedName>
        <fullName evidence="5">Acyl-peptide hydrolase</fullName>
    </recommendedName>
    <alternativeName>
        <fullName evidence="4">Acylaminoacyl-peptidase</fullName>
    </alternativeName>
</protein>
<dbReference type="KEGG" id="bfz:BAU07_16305"/>
<reference evidence="8 9" key="1">
    <citation type="submission" date="2016-06" db="EMBL/GenBank/DDBJ databases">
        <title>Complete genome sequences of Bordetella bronchialis and Bordetella flabilis.</title>
        <authorList>
            <person name="LiPuma J.J."/>
            <person name="Spilker T."/>
        </authorList>
    </citation>
    <scope>NUCLEOTIDE SEQUENCE [LARGE SCALE GENOMIC DNA]</scope>
    <source>
        <strain evidence="8 9">AU10664</strain>
    </source>
</reference>
<dbReference type="InterPro" id="IPR011042">
    <property type="entry name" value="6-blade_b-propeller_TolB-like"/>
</dbReference>
<keyword evidence="9" id="KW-1185">Reference proteome</keyword>
<dbReference type="GO" id="GO:0004252">
    <property type="term" value="F:serine-type endopeptidase activity"/>
    <property type="evidence" value="ECO:0007669"/>
    <property type="project" value="InterPro"/>
</dbReference>
<dbReference type="AlphaFoldDB" id="A0A193GEI9"/>
<dbReference type="PANTHER" id="PTHR42776:SF27">
    <property type="entry name" value="DIPEPTIDYL PEPTIDASE FAMILY MEMBER 6"/>
    <property type="match status" value="1"/>
</dbReference>
<dbReference type="InterPro" id="IPR011659">
    <property type="entry name" value="WD40"/>
</dbReference>
<dbReference type="GO" id="GO:0006508">
    <property type="term" value="P:proteolysis"/>
    <property type="evidence" value="ECO:0007669"/>
    <property type="project" value="InterPro"/>
</dbReference>
<dbReference type="SUPFAM" id="SSF53474">
    <property type="entry name" value="alpha/beta-Hydrolases"/>
    <property type="match status" value="1"/>
</dbReference>
<evidence type="ECO:0000313" key="8">
    <source>
        <dbReference type="EMBL" id="ANN78462.1"/>
    </source>
</evidence>
<dbReference type="PROSITE" id="PS00708">
    <property type="entry name" value="PRO_ENDOPEP_SER"/>
    <property type="match status" value="1"/>
</dbReference>